<dbReference type="EMBL" id="BAAAGF010000002">
    <property type="protein sequence ID" value="GAA0743209.1"/>
    <property type="molecule type" value="Genomic_DNA"/>
</dbReference>
<dbReference type="Gene3D" id="3.90.1750.20">
    <property type="entry name" value="Putative Large Serine Recombinase, Chain B, Domain 2"/>
    <property type="match status" value="1"/>
</dbReference>
<evidence type="ECO:0000313" key="2">
    <source>
        <dbReference type="EMBL" id="GAA0743209.1"/>
    </source>
</evidence>
<reference evidence="2 3" key="1">
    <citation type="journal article" date="2019" name="Int. J. Syst. Evol. Microbiol.">
        <title>The Global Catalogue of Microorganisms (GCM) 10K type strain sequencing project: providing services to taxonomists for standard genome sequencing and annotation.</title>
        <authorList>
            <consortium name="The Broad Institute Genomics Platform"/>
            <consortium name="The Broad Institute Genome Sequencing Center for Infectious Disease"/>
            <person name="Wu L."/>
            <person name="Ma J."/>
        </authorList>
    </citation>
    <scope>NUCLEOTIDE SEQUENCE [LARGE SCALE GENOMIC DNA]</scope>
    <source>
        <strain evidence="2 3">JCM 15976</strain>
    </source>
</reference>
<dbReference type="InterPro" id="IPR038109">
    <property type="entry name" value="DNA_bind_recomb_sf"/>
</dbReference>
<gene>
    <name evidence="2" type="ORF">GCM10009431_16110</name>
</gene>
<organism evidence="2 3">
    <name type="scientific">Gaetbulibacter jejuensis</name>
    <dbReference type="NCBI Taxonomy" id="584607"/>
    <lineage>
        <taxon>Bacteria</taxon>
        <taxon>Pseudomonadati</taxon>
        <taxon>Bacteroidota</taxon>
        <taxon>Flavobacteriia</taxon>
        <taxon>Flavobacteriales</taxon>
        <taxon>Flavobacteriaceae</taxon>
        <taxon>Gaetbulibacter</taxon>
    </lineage>
</organism>
<name>A0ABN1JN48_9FLAO</name>
<evidence type="ECO:0000313" key="3">
    <source>
        <dbReference type="Proteomes" id="UP001500736"/>
    </source>
</evidence>
<evidence type="ECO:0000259" key="1">
    <source>
        <dbReference type="Pfam" id="PF07508"/>
    </source>
</evidence>
<keyword evidence="3" id="KW-1185">Reference proteome</keyword>
<proteinExistence type="predicted"/>
<feature type="domain" description="Recombinase" evidence="1">
    <location>
        <begin position="24"/>
        <end position="73"/>
    </location>
</feature>
<dbReference type="RefSeq" id="WP_343797296.1">
    <property type="nucleotide sequence ID" value="NZ_BAAAGF010000002.1"/>
</dbReference>
<comment type="caution">
    <text evidence="2">The sequence shown here is derived from an EMBL/GenBank/DDBJ whole genome shotgun (WGS) entry which is preliminary data.</text>
</comment>
<protein>
    <recommendedName>
        <fullName evidence="1">Recombinase domain-containing protein</fullName>
    </recommendedName>
</protein>
<sequence length="79" mass="9249">MGKVMGDIPFWYKRVGKDNMALDEHEAPISKMMYDLFLEHKRHATAANILNNKGYRTKRKSKFTGATVTTIIRLNRKRH</sequence>
<dbReference type="InterPro" id="IPR011109">
    <property type="entry name" value="DNA_bind_recombinase_dom"/>
</dbReference>
<accession>A0ABN1JN48</accession>
<dbReference type="Proteomes" id="UP001500736">
    <property type="component" value="Unassembled WGS sequence"/>
</dbReference>
<dbReference type="Pfam" id="PF07508">
    <property type="entry name" value="Recombinase"/>
    <property type="match status" value="1"/>
</dbReference>